<protein>
    <recommendedName>
        <fullName evidence="10">Ribosomal RNA small subunit methyltransferase E</fullName>
        <ecNumber evidence="10">2.1.1.193</ecNumber>
    </recommendedName>
</protein>
<dbReference type="GO" id="GO:0005737">
    <property type="term" value="C:cytoplasm"/>
    <property type="evidence" value="ECO:0007669"/>
    <property type="project" value="UniProtKB-SubCell"/>
</dbReference>
<dbReference type="Pfam" id="PF20260">
    <property type="entry name" value="PUA_4"/>
    <property type="match status" value="1"/>
</dbReference>
<evidence type="ECO:0000313" key="13">
    <source>
        <dbReference type="EMBL" id="AKC95991.1"/>
    </source>
</evidence>
<dbReference type="InterPro" id="IPR029028">
    <property type="entry name" value="Alpha/beta_knot_MTases"/>
</dbReference>
<dbReference type="InterPro" id="IPR029026">
    <property type="entry name" value="tRNA_m1G_MTases_N"/>
</dbReference>
<evidence type="ECO:0000256" key="7">
    <source>
        <dbReference type="ARBA" id="ARBA00022691"/>
    </source>
</evidence>
<dbReference type="AlphaFoldDB" id="A0A0E3ZAL5"/>
<dbReference type="PATRIC" id="fig|1069640.6.peg.1157"/>
<sequence length="236" mass="26868">MLSIVVDKKDVNVDYVSITNEKDIRHMVNVYRLKVGDNIRVTDGTYQYLCSLLKISKKEVLAKIENKEEDIYNLSINIDVAVGLIKNDKMNLLIQKLTEIGVRGIIPLKTERVVVKLDTKKDKWEDIVTESMKQCRAIRRTEILDIMRLNDIDFSLYDKVIYLYENSCESIKINEAVTKQDKNVLCIIGPEGGFTQHECSKLTEKGAIEISLGNRILRAETAAIVVSAVLAHIYGY</sequence>
<keyword evidence="14" id="KW-1185">Reference proteome</keyword>
<reference evidence="13 14" key="1">
    <citation type="journal article" date="2012" name="BMC Genomics">
        <title>Genomic sequence analysis and characterization of Sneathia amnii sp. nov.</title>
        <authorList>
            <consortium name="Vaginal Microbiome Consortium (additional members)"/>
            <person name="Harwich M.D.Jr."/>
            <person name="Serrano M.G."/>
            <person name="Fettweis J.M."/>
            <person name="Alves J.M."/>
            <person name="Reimers M.A."/>
            <person name="Buck G.A."/>
            <person name="Jefferson K.K."/>
        </authorList>
    </citation>
    <scope>NUCLEOTIDE SEQUENCE [LARGE SCALE GENOMIC DNA]</scope>
    <source>
        <strain evidence="13 14">SN35</strain>
    </source>
</reference>
<evidence type="ECO:0000256" key="3">
    <source>
        <dbReference type="ARBA" id="ARBA00022490"/>
    </source>
</evidence>
<keyword evidence="5 10" id="KW-0489">Methyltransferase</keyword>
<dbReference type="OrthoDB" id="9815641at2"/>
<dbReference type="SUPFAM" id="SSF88697">
    <property type="entry name" value="PUA domain-like"/>
    <property type="match status" value="1"/>
</dbReference>
<dbReference type="PANTHER" id="PTHR30027">
    <property type="entry name" value="RIBOSOMAL RNA SMALL SUBUNIT METHYLTRANSFERASE E"/>
    <property type="match status" value="1"/>
</dbReference>
<dbReference type="EMBL" id="CP011280">
    <property type="protein sequence ID" value="AKC95991.1"/>
    <property type="molecule type" value="Genomic_DNA"/>
</dbReference>
<proteinExistence type="inferred from homology"/>
<dbReference type="Pfam" id="PF04452">
    <property type="entry name" value="Methyltrans_RNA"/>
    <property type="match status" value="1"/>
</dbReference>
<accession>A0A0E3ZAL5</accession>
<comment type="similarity">
    <text evidence="2 10">Belongs to the RNA methyltransferase RsmE family.</text>
</comment>
<comment type="catalytic activity">
    <reaction evidence="9 10">
        <text>uridine(1498) in 16S rRNA + S-adenosyl-L-methionine = N(3)-methyluridine(1498) in 16S rRNA + S-adenosyl-L-homocysteine + H(+)</text>
        <dbReference type="Rhea" id="RHEA:42920"/>
        <dbReference type="Rhea" id="RHEA-COMP:10283"/>
        <dbReference type="Rhea" id="RHEA-COMP:10284"/>
        <dbReference type="ChEBI" id="CHEBI:15378"/>
        <dbReference type="ChEBI" id="CHEBI:57856"/>
        <dbReference type="ChEBI" id="CHEBI:59789"/>
        <dbReference type="ChEBI" id="CHEBI:65315"/>
        <dbReference type="ChEBI" id="CHEBI:74502"/>
        <dbReference type="EC" id="2.1.1.193"/>
    </reaction>
</comment>
<dbReference type="Proteomes" id="UP000033103">
    <property type="component" value="Chromosome"/>
</dbReference>
<dbReference type="RefSeq" id="WP_046329095.1">
    <property type="nucleotide sequence ID" value="NZ_CP011280.1"/>
</dbReference>
<dbReference type="InterPro" id="IPR046887">
    <property type="entry name" value="RsmE_PUA-like"/>
</dbReference>
<dbReference type="STRING" id="187101.VC03_05830"/>
<dbReference type="SUPFAM" id="SSF75217">
    <property type="entry name" value="alpha/beta knot"/>
    <property type="match status" value="1"/>
</dbReference>
<name>A0A0E3ZAL5_9FUSO</name>
<dbReference type="GO" id="GO:0070475">
    <property type="term" value="P:rRNA base methylation"/>
    <property type="evidence" value="ECO:0007669"/>
    <property type="project" value="TreeGrafter"/>
</dbReference>
<evidence type="ECO:0000256" key="9">
    <source>
        <dbReference type="ARBA" id="ARBA00047944"/>
    </source>
</evidence>
<dbReference type="InterPro" id="IPR046886">
    <property type="entry name" value="RsmE_MTase_dom"/>
</dbReference>
<keyword evidence="7 10" id="KW-0949">S-adenosyl-L-methionine</keyword>
<evidence type="ECO:0000313" key="14">
    <source>
        <dbReference type="Proteomes" id="UP000033103"/>
    </source>
</evidence>
<evidence type="ECO:0000259" key="12">
    <source>
        <dbReference type="Pfam" id="PF20260"/>
    </source>
</evidence>
<evidence type="ECO:0000256" key="8">
    <source>
        <dbReference type="ARBA" id="ARBA00025699"/>
    </source>
</evidence>
<evidence type="ECO:0000256" key="10">
    <source>
        <dbReference type="PIRNR" id="PIRNR015601"/>
    </source>
</evidence>
<dbReference type="PANTHER" id="PTHR30027:SF3">
    <property type="entry name" value="16S RRNA (URACIL(1498)-N(3))-METHYLTRANSFERASE"/>
    <property type="match status" value="1"/>
</dbReference>
<keyword evidence="4 10" id="KW-0698">rRNA processing</keyword>
<dbReference type="KEGG" id="sns:VC03_05830"/>
<feature type="domain" description="Ribosomal RNA small subunit methyltransferase E PUA-like" evidence="12">
    <location>
        <begin position="20"/>
        <end position="65"/>
    </location>
</feature>
<comment type="subcellular location">
    <subcellularLocation>
        <location evidence="1 10">Cytoplasm</location>
    </subcellularLocation>
</comment>
<dbReference type="GO" id="GO:0070042">
    <property type="term" value="F:rRNA (uridine-N3-)-methyltransferase activity"/>
    <property type="evidence" value="ECO:0007669"/>
    <property type="project" value="TreeGrafter"/>
</dbReference>
<comment type="function">
    <text evidence="8 10">Specifically methylates the N3 position of the uracil ring of uridine 1498 (m3U1498) in 16S rRNA. Acts on the fully assembled 30S ribosomal subunit.</text>
</comment>
<dbReference type="PIRSF" id="PIRSF015601">
    <property type="entry name" value="MTase_slr0722"/>
    <property type="match status" value="1"/>
</dbReference>
<dbReference type="InterPro" id="IPR006700">
    <property type="entry name" value="RsmE"/>
</dbReference>
<dbReference type="CDD" id="cd18084">
    <property type="entry name" value="RsmE-like"/>
    <property type="match status" value="1"/>
</dbReference>
<dbReference type="NCBIfam" id="TIGR00046">
    <property type="entry name" value="RsmE family RNA methyltransferase"/>
    <property type="match status" value="1"/>
</dbReference>
<evidence type="ECO:0000256" key="4">
    <source>
        <dbReference type="ARBA" id="ARBA00022552"/>
    </source>
</evidence>
<dbReference type="InterPro" id="IPR015947">
    <property type="entry name" value="PUA-like_sf"/>
</dbReference>
<keyword evidence="3 10" id="KW-0963">Cytoplasm</keyword>
<evidence type="ECO:0000256" key="5">
    <source>
        <dbReference type="ARBA" id="ARBA00022603"/>
    </source>
</evidence>
<dbReference type="EC" id="2.1.1.193" evidence="10"/>
<dbReference type="HOGENOM" id="CLU_067442_3_0_0"/>
<keyword evidence="6 10" id="KW-0808">Transferase</keyword>
<evidence type="ECO:0000256" key="2">
    <source>
        <dbReference type="ARBA" id="ARBA00005528"/>
    </source>
</evidence>
<evidence type="ECO:0000256" key="6">
    <source>
        <dbReference type="ARBA" id="ARBA00022679"/>
    </source>
</evidence>
<evidence type="ECO:0000259" key="11">
    <source>
        <dbReference type="Pfam" id="PF04452"/>
    </source>
</evidence>
<dbReference type="Gene3D" id="3.40.1280.10">
    <property type="match status" value="1"/>
</dbReference>
<gene>
    <name evidence="13" type="ORF">VC03_05830</name>
</gene>
<evidence type="ECO:0000256" key="1">
    <source>
        <dbReference type="ARBA" id="ARBA00004496"/>
    </source>
</evidence>
<feature type="domain" description="Ribosomal RNA small subunit methyltransferase E methyltransferase" evidence="11">
    <location>
        <begin position="75"/>
        <end position="230"/>
    </location>
</feature>
<organism evidence="13 14">
    <name type="scientific">Sneathia vaginalis</name>
    <dbReference type="NCBI Taxonomy" id="187101"/>
    <lineage>
        <taxon>Bacteria</taxon>
        <taxon>Fusobacteriati</taxon>
        <taxon>Fusobacteriota</taxon>
        <taxon>Fusobacteriia</taxon>
        <taxon>Fusobacteriales</taxon>
        <taxon>Leptotrichiaceae</taxon>
        <taxon>Sneathia</taxon>
    </lineage>
</organism>